<gene>
    <name evidence="8" type="ORF">UX19_C0006G0020</name>
</gene>
<organism evidence="8 9">
    <name type="scientific">Candidatus Woesebacteria bacterium GW2011_GWA1_45_8</name>
    <dbReference type="NCBI Taxonomy" id="1618559"/>
    <lineage>
        <taxon>Bacteria</taxon>
        <taxon>Candidatus Woeseibacteriota</taxon>
    </lineage>
</organism>
<dbReference type="Proteomes" id="UP000034653">
    <property type="component" value="Unassembled WGS sequence"/>
</dbReference>
<dbReference type="PANTHER" id="PTHR32322">
    <property type="entry name" value="INNER MEMBRANE TRANSPORTER"/>
    <property type="match status" value="1"/>
</dbReference>
<evidence type="ECO:0000256" key="4">
    <source>
        <dbReference type="ARBA" id="ARBA00022989"/>
    </source>
</evidence>
<feature type="transmembrane region" description="Helical" evidence="6">
    <location>
        <begin position="157"/>
        <end position="177"/>
    </location>
</feature>
<evidence type="ECO:0000259" key="7">
    <source>
        <dbReference type="Pfam" id="PF00892"/>
    </source>
</evidence>
<protein>
    <recommendedName>
        <fullName evidence="7">EamA domain-containing protein</fullName>
    </recommendedName>
</protein>
<feature type="transmembrane region" description="Helical" evidence="6">
    <location>
        <begin position="128"/>
        <end position="145"/>
    </location>
</feature>
<keyword evidence="3 6" id="KW-0812">Transmembrane</keyword>
<feature type="transmembrane region" description="Helical" evidence="6">
    <location>
        <begin position="38"/>
        <end position="58"/>
    </location>
</feature>
<accession>A0A0G1MV85</accession>
<feature type="transmembrane region" description="Helical" evidence="6">
    <location>
        <begin position="253"/>
        <end position="272"/>
    </location>
</feature>
<comment type="subcellular location">
    <subcellularLocation>
        <location evidence="1">Membrane</location>
        <topology evidence="1">Multi-pass membrane protein</topology>
    </subcellularLocation>
</comment>
<evidence type="ECO:0000256" key="1">
    <source>
        <dbReference type="ARBA" id="ARBA00004141"/>
    </source>
</evidence>
<feature type="transmembrane region" description="Helical" evidence="6">
    <location>
        <begin position="189"/>
        <end position="208"/>
    </location>
</feature>
<dbReference type="EMBL" id="LCLG01000006">
    <property type="protein sequence ID" value="KKU12144.1"/>
    <property type="molecule type" value="Genomic_DNA"/>
</dbReference>
<dbReference type="InterPro" id="IPR037185">
    <property type="entry name" value="EmrE-like"/>
</dbReference>
<dbReference type="AlphaFoldDB" id="A0A0G1MV85"/>
<feature type="transmembrane region" description="Helical" evidence="6">
    <location>
        <begin position="95"/>
        <end position="116"/>
    </location>
</feature>
<sequence length="305" mass="32860">MNPYRLHAYGLLLVVAIIWGVASPVIKFTLGGISALPFLTYRFGLSAALAIVLMLLSGLRLPKNVNLWQLLLYSFLTSTVSLGLLFLGLENTTVLDATLISAVSPLLVALAGVIYLKEHVTTKEKIGMGIAFLGTLLTIIEPIFKNGIGIAEFKGNILVFAYLLASTWATVLAKKLIREGAHEITLTNYSFVVGFVTILPLALLFYGVSPFVGSVASLGLPYHLGVWFMALGSGTLAYTLWARAQKTIEIGEAGLFAYLSPIFAAPLAVFWLKEKITATFVIAAILITLGVIIAEFKKTGYNKAS</sequence>
<evidence type="ECO:0000313" key="8">
    <source>
        <dbReference type="EMBL" id="KKU12144.1"/>
    </source>
</evidence>
<feature type="transmembrane region" description="Helical" evidence="6">
    <location>
        <begin position="220"/>
        <end position="241"/>
    </location>
</feature>
<proteinExistence type="inferred from homology"/>
<dbReference type="InterPro" id="IPR050638">
    <property type="entry name" value="AA-Vitamin_Transporters"/>
</dbReference>
<reference evidence="8 9" key="1">
    <citation type="journal article" date="2015" name="Nature">
        <title>rRNA introns, odd ribosomes, and small enigmatic genomes across a large radiation of phyla.</title>
        <authorList>
            <person name="Brown C.T."/>
            <person name="Hug L.A."/>
            <person name="Thomas B.C."/>
            <person name="Sharon I."/>
            <person name="Castelle C.J."/>
            <person name="Singh A."/>
            <person name="Wilkins M.J."/>
            <person name="Williams K.H."/>
            <person name="Banfield J.F."/>
        </authorList>
    </citation>
    <scope>NUCLEOTIDE SEQUENCE [LARGE SCALE GENOMIC DNA]</scope>
</reference>
<feature type="transmembrane region" description="Helical" evidence="6">
    <location>
        <begin position="70"/>
        <end position="89"/>
    </location>
</feature>
<feature type="domain" description="EamA" evidence="7">
    <location>
        <begin position="154"/>
        <end position="293"/>
    </location>
</feature>
<keyword evidence="5 6" id="KW-0472">Membrane</keyword>
<evidence type="ECO:0000313" key="9">
    <source>
        <dbReference type="Proteomes" id="UP000034653"/>
    </source>
</evidence>
<dbReference type="PANTHER" id="PTHR32322:SF2">
    <property type="entry name" value="EAMA DOMAIN-CONTAINING PROTEIN"/>
    <property type="match status" value="1"/>
</dbReference>
<comment type="caution">
    <text evidence="8">The sequence shown here is derived from an EMBL/GenBank/DDBJ whole genome shotgun (WGS) entry which is preliminary data.</text>
</comment>
<dbReference type="InterPro" id="IPR000620">
    <property type="entry name" value="EamA_dom"/>
</dbReference>
<feature type="transmembrane region" description="Helical" evidence="6">
    <location>
        <begin position="278"/>
        <end position="296"/>
    </location>
</feature>
<dbReference type="Pfam" id="PF00892">
    <property type="entry name" value="EamA"/>
    <property type="match status" value="2"/>
</dbReference>
<name>A0A0G1MV85_9BACT</name>
<dbReference type="SUPFAM" id="SSF103481">
    <property type="entry name" value="Multidrug resistance efflux transporter EmrE"/>
    <property type="match status" value="2"/>
</dbReference>
<keyword evidence="4 6" id="KW-1133">Transmembrane helix</keyword>
<evidence type="ECO:0000256" key="6">
    <source>
        <dbReference type="SAM" id="Phobius"/>
    </source>
</evidence>
<evidence type="ECO:0000256" key="5">
    <source>
        <dbReference type="ARBA" id="ARBA00023136"/>
    </source>
</evidence>
<feature type="transmembrane region" description="Helical" evidence="6">
    <location>
        <begin position="7"/>
        <end position="26"/>
    </location>
</feature>
<evidence type="ECO:0000256" key="3">
    <source>
        <dbReference type="ARBA" id="ARBA00022692"/>
    </source>
</evidence>
<feature type="domain" description="EamA" evidence="7">
    <location>
        <begin position="9"/>
        <end position="139"/>
    </location>
</feature>
<comment type="similarity">
    <text evidence="2">Belongs to the EamA transporter family.</text>
</comment>
<dbReference type="GO" id="GO:0016020">
    <property type="term" value="C:membrane"/>
    <property type="evidence" value="ECO:0007669"/>
    <property type="project" value="UniProtKB-SubCell"/>
</dbReference>
<evidence type="ECO:0000256" key="2">
    <source>
        <dbReference type="ARBA" id="ARBA00007362"/>
    </source>
</evidence>